<name>A0ABV0NWS7_9TELE</name>
<feature type="non-terminal residue" evidence="1">
    <location>
        <position position="1"/>
    </location>
</feature>
<gene>
    <name evidence="1" type="ORF">GOODEAATRI_020985</name>
</gene>
<dbReference type="Proteomes" id="UP001476798">
    <property type="component" value="Unassembled WGS sequence"/>
</dbReference>
<reference evidence="1 2" key="1">
    <citation type="submission" date="2021-06" db="EMBL/GenBank/DDBJ databases">
        <authorList>
            <person name="Palmer J.M."/>
        </authorList>
    </citation>
    <scope>NUCLEOTIDE SEQUENCE [LARGE SCALE GENOMIC DNA]</scope>
    <source>
        <strain evidence="1 2">GA_2019</strain>
        <tissue evidence="1">Muscle</tissue>
    </source>
</reference>
<comment type="caution">
    <text evidence="1">The sequence shown here is derived from an EMBL/GenBank/DDBJ whole genome shotgun (WGS) entry which is preliminary data.</text>
</comment>
<accession>A0ABV0NWS7</accession>
<protein>
    <submittedName>
        <fullName evidence="1">Uncharacterized protein</fullName>
    </submittedName>
</protein>
<keyword evidence="2" id="KW-1185">Reference proteome</keyword>
<proteinExistence type="predicted"/>
<dbReference type="EMBL" id="JAHRIO010051976">
    <property type="protein sequence ID" value="MEQ2175755.1"/>
    <property type="molecule type" value="Genomic_DNA"/>
</dbReference>
<sequence>EVWILAEKSAEMEGEPTRCHPLLLHIHKGGKPAERNHRKHASDPGVEAFMCPLTEQRRSAQSASVVRSV</sequence>
<evidence type="ECO:0000313" key="2">
    <source>
        <dbReference type="Proteomes" id="UP001476798"/>
    </source>
</evidence>
<organism evidence="1 2">
    <name type="scientific">Goodea atripinnis</name>
    <dbReference type="NCBI Taxonomy" id="208336"/>
    <lineage>
        <taxon>Eukaryota</taxon>
        <taxon>Metazoa</taxon>
        <taxon>Chordata</taxon>
        <taxon>Craniata</taxon>
        <taxon>Vertebrata</taxon>
        <taxon>Euteleostomi</taxon>
        <taxon>Actinopterygii</taxon>
        <taxon>Neopterygii</taxon>
        <taxon>Teleostei</taxon>
        <taxon>Neoteleostei</taxon>
        <taxon>Acanthomorphata</taxon>
        <taxon>Ovalentaria</taxon>
        <taxon>Atherinomorphae</taxon>
        <taxon>Cyprinodontiformes</taxon>
        <taxon>Goodeidae</taxon>
        <taxon>Goodea</taxon>
    </lineage>
</organism>
<evidence type="ECO:0000313" key="1">
    <source>
        <dbReference type="EMBL" id="MEQ2175755.1"/>
    </source>
</evidence>